<name>A0A1M5RUG7_9GAMM</name>
<proteinExistence type="predicted"/>
<dbReference type="Proteomes" id="UP000184000">
    <property type="component" value="Unassembled WGS sequence"/>
</dbReference>
<organism evidence="1 2">
    <name type="scientific">Stutzerimonas xanthomarina DSM 18231</name>
    <dbReference type="NCBI Taxonomy" id="1403346"/>
    <lineage>
        <taxon>Bacteria</taxon>
        <taxon>Pseudomonadati</taxon>
        <taxon>Pseudomonadota</taxon>
        <taxon>Gammaproteobacteria</taxon>
        <taxon>Pseudomonadales</taxon>
        <taxon>Pseudomonadaceae</taxon>
        <taxon>Stutzerimonas</taxon>
    </lineage>
</organism>
<gene>
    <name evidence="1" type="ORF">SAMN02744645_3255</name>
</gene>
<dbReference type="EMBL" id="FQXA01000005">
    <property type="protein sequence ID" value="SHH29809.1"/>
    <property type="molecule type" value="Genomic_DNA"/>
</dbReference>
<evidence type="ECO:0008006" key="3">
    <source>
        <dbReference type="Google" id="ProtNLM"/>
    </source>
</evidence>
<protein>
    <recommendedName>
        <fullName evidence="3">Cobalt chelatase</fullName>
    </recommendedName>
</protein>
<dbReference type="Pfam" id="PF08907">
    <property type="entry name" value="DUF1853"/>
    <property type="match status" value="1"/>
</dbReference>
<sequence length="327" mass="37016">MGESWKWQQTNLGYAACMNLPCLGDLLPGLVHPAVRDLAWVLLSPPLLSEAPAPQRHPLTASRWAEKPGELADWLRLLDTQPSVLEAWLAQRSTRRLGLYYERLWQFALCQAPDIDLLVANLPIRQGSHTLGELDLLLRDRDGVHHLELAVKFYLGLDGDSTLHHRWLGPGSHDRLDIKLRRLCEHQLKLPAEPAAQLLLSELTSAQINSALWLGGYLFQPLASARSTPAGANPLHLGGRWLRQHDWAGFAENDRSAIWQPLPRHAWLAPAQVPRGAVWQRADFDRWLSEVEGQCQAKMLVRLEAHADGHWLEQERLFLVPDTWPAH</sequence>
<dbReference type="AlphaFoldDB" id="A0A1M5RUG7"/>
<dbReference type="InterPro" id="IPR015003">
    <property type="entry name" value="DUF1853"/>
</dbReference>
<reference evidence="1 2" key="1">
    <citation type="submission" date="2016-11" db="EMBL/GenBank/DDBJ databases">
        <authorList>
            <person name="Jaros S."/>
            <person name="Januszkiewicz K."/>
            <person name="Wedrychowicz H."/>
        </authorList>
    </citation>
    <scope>NUCLEOTIDE SEQUENCE [LARGE SCALE GENOMIC DNA]</scope>
    <source>
        <strain evidence="1 2">DSM 18231</strain>
    </source>
</reference>
<evidence type="ECO:0000313" key="1">
    <source>
        <dbReference type="EMBL" id="SHH29809.1"/>
    </source>
</evidence>
<accession>A0A1M5RUG7</accession>
<evidence type="ECO:0000313" key="2">
    <source>
        <dbReference type="Proteomes" id="UP000184000"/>
    </source>
</evidence>